<dbReference type="InterPro" id="IPR036909">
    <property type="entry name" value="Cyt_c-like_dom_sf"/>
</dbReference>
<evidence type="ECO:0000256" key="4">
    <source>
        <dbReference type="ARBA" id="ARBA00022982"/>
    </source>
</evidence>
<evidence type="ECO:0000256" key="5">
    <source>
        <dbReference type="ARBA" id="ARBA00023004"/>
    </source>
</evidence>
<evidence type="ECO:0000256" key="6">
    <source>
        <dbReference type="PROSITE-ProRule" id="PRU00433"/>
    </source>
</evidence>
<accession>A0ABT8KMC7</accession>
<dbReference type="Gene3D" id="2.60.120.380">
    <property type="match status" value="1"/>
</dbReference>
<keyword evidence="3 6" id="KW-0479">Metal-binding</keyword>
<dbReference type="InterPro" id="IPR002324">
    <property type="entry name" value="Cyt_c_ID"/>
</dbReference>
<dbReference type="PRINTS" id="PR00606">
    <property type="entry name" value="CYTCHROMECID"/>
</dbReference>
<proteinExistence type="predicted"/>
<keyword evidence="4" id="KW-0249">Electron transport</keyword>
<dbReference type="InterPro" id="IPR011658">
    <property type="entry name" value="PA14_dom"/>
</dbReference>
<reference evidence="8" key="1">
    <citation type="submission" date="2023-06" db="EMBL/GenBank/DDBJ databases">
        <title>Genomic of Parafulvivirga corallium.</title>
        <authorList>
            <person name="Wang G."/>
        </authorList>
    </citation>
    <scope>NUCLEOTIDE SEQUENCE</scope>
    <source>
        <strain evidence="8">BMA10</strain>
    </source>
</reference>
<dbReference type="PROSITE" id="PS51257">
    <property type="entry name" value="PROKAR_LIPOPROTEIN"/>
    <property type="match status" value="1"/>
</dbReference>
<feature type="domain" description="Cytochrome c" evidence="7">
    <location>
        <begin position="33"/>
        <end position="118"/>
    </location>
</feature>
<dbReference type="Proteomes" id="UP001172082">
    <property type="component" value="Unassembled WGS sequence"/>
</dbReference>
<evidence type="ECO:0000313" key="8">
    <source>
        <dbReference type="EMBL" id="MDN5201877.1"/>
    </source>
</evidence>
<dbReference type="SUPFAM" id="SSF46626">
    <property type="entry name" value="Cytochrome c"/>
    <property type="match status" value="1"/>
</dbReference>
<dbReference type="EMBL" id="JAUJEA010000003">
    <property type="protein sequence ID" value="MDN5201877.1"/>
    <property type="molecule type" value="Genomic_DNA"/>
</dbReference>
<comment type="caution">
    <text evidence="8">The sequence shown here is derived from an EMBL/GenBank/DDBJ whole genome shotgun (WGS) entry which is preliminary data.</text>
</comment>
<gene>
    <name evidence="8" type="ORF">QQ008_10900</name>
</gene>
<organism evidence="8 9">
    <name type="scientific">Splendidivirga corallicola</name>
    <dbReference type="NCBI Taxonomy" id="3051826"/>
    <lineage>
        <taxon>Bacteria</taxon>
        <taxon>Pseudomonadati</taxon>
        <taxon>Bacteroidota</taxon>
        <taxon>Cytophagia</taxon>
        <taxon>Cytophagales</taxon>
        <taxon>Splendidivirgaceae</taxon>
        <taxon>Splendidivirga</taxon>
    </lineage>
</organism>
<dbReference type="InterPro" id="IPR009056">
    <property type="entry name" value="Cyt_c-like_dom"/>
</dbReference>
<protein>
    <recommendedName>
        <fullName evidence="7">Cytochrome c domain-containing protein</fullName>
    </recommendedName>
</protein>
<dbReference type="Gene3D" id="1.10.760.10">
    <property type="entry name" value="Cytochrome c-like domain"/>
    <property type="match status" value="1"/>
</dbReference>
<dbReference type="Pfam" id="PF00034">
    <property type="entry name" value="Cytochrom_C"/>
    <property type="match status" value="1"/>
</dbReference>
<keyword evidence="2 6" id="KW-0349">Heme</keyword>
<dbReference type="PROSITE" id="PS51007">
    <property type="entry name" value="CYTC"/>
    <property type="match status" value="1"/>
</dbReference>
<evidence type="ECO:0000256" key="2">
    <source>
        <dbReference type="ARBA" id="ARBA00022617"/>
    </source>
</evidence>
<dbReference type="RefSeq" id="WP_346751901.1">
    <property type="nucleotide sequence ID" value="NZ_JAUJEA010000003.1"/>
</dbReference>
<keyword evidence="9" id="KW-1185">Reference proteome</keyword>
<keyword evidence="5 6" id="KW-0408">Iron</keyword>
<name>A0ABT8KMC7_9BACT</name>
<dbReference type="Pfam" id="PF07691">
    <property type="entry name" value="PA14"/>
    <property type="match status" value="1"/>
</dbReference>
<keyword evidence="1" id="KW-0813">Transport</keyword>
<sequence>MRKFNYFILVLTLTMISCSEKSKQDQRKNVSQKKEPNALEIIHKNDCFSCHGIEEKVVGPPYLAVSRRYKNNPGIKSTLVRKIIEGGGGLWYGGMMSGHPLMEKKEVERIVDWILSLDEKRTDLIQGSVGMSLSQVFNGDTSLARSDQIKVEAFKLRNPIDNFSTHDKNIKADYKGLVNKINFMGNGSFEPIKSHYLLKFSGSLRAQLKGKYQLKLSKTGTGEALLNGKSIISNLDSDEETTLDLEAGLHSFTIYYNVTGRNDTLSFSWIPPGEAYYTLVGSE</sequence>
<evidence type="ECO:0000259" key="7">
    <source>
        <dbReference type="PROSITE" id="PS51007"/>
    </source>
</evidence>
<evidence type="ECO:0000256" key="3">
    <source>
        <dbReference type="ARBA" id="ARBA00022723"/>
    </source>
</evidence>
<evidence type="ECO:0000313" key="9">
    <source>
        <dbReference type="Proteomes" id="UP001172082"/>
    </source>
</evidence>
<evidence type="ECO:0000256" key="1">
    <source>
        <dbReference type="ARBA" id="ARBA00022448"/>
    </source>
</evidence>